<feature type="region of interest" description="Disordered" evidence="1">
    <location>
        <begin position="15"/>
        <end position="42"/>
    </location>
</feature>
<evidence type="ECO:0000313" key="2">
    <source>
        <dbReference type="EMBL" id="KAE8388277.1"/>
    </source>
</evidence>
<evidence type="ECO:0000256" key="1">
    <source>
        <dbReference type="SAM" id="MobiDB-lite"/>
    </source>
</evidence>
<organism evidence="2">
    <name type="scientific">Petromyces alliaceus</name>
    <name type="common">Aspergillus alliaceus</name>
    <dbReference type="NCBI Taxonomy" id="209559"/>
    <lineage>
        <taxon>Eukaryota</taxon>
        <taxon>Fungi</taxon>
        <taxon>Dikarya</taxon>
        <taxon>Ascomycota</taxon>
        <taxon>Pezizomycotina</taxon>
        <taxon>Eurotiomycetes</taxon>
        <taxon>Eurotiomycetidae</taxon>
        <taxon>Eurotiales</taxon>
        <taxon>Aspergillaceae</taxon>
        <taxon>Aspergillus</taxon>
        <taxon>Aspergillus subgen. Circumdati</taxon>
    </lineage>
</organism>
<dbReference type="AlphaFoldDB" id="A0A5N7C3J1"/>
<accession>A0A5N7C3J1</accession>
<dbReference type="EMBL" id="ML735280">
    <property type="protein sequence ID" value="KAE8388277.1"/>
    <property type="molecule type" value="Genomic_DNA"/>
</dbReference>
<dbReference type="Proteomes" id="UP000326877">
    <property type="component" value="Unassembled WGS sequence"/>
</dbReference>
<proteinExistence type="predicted"/>
<reference evidence="2" key="1">
    <citation type="submission" date="2019-04" db="EMBL/GenBank/DDBJ databases">
        <title>Friends and foes A comparative genomics studyof 23 Aspergillus species from section Flavi.</title>
        <authorList>
            <consortium name="DOE Joint Genome Institute"/>
            <person name="Kjaerbolling I."/>
            <person name="Vesth T."/>
            <person name="Frisvad J.C."/>
            <person name="Nybo J.L."/>
            <person name="Theobald S."/>
            <person name="Kildgaard S."/>
            <person name="Isbrandt T."/>
            <person name="Kuo A."/>
            <person name="Sato A."/>
            <person name="Lyhne E.K."/>
            <person name="Kogle M.E."/>
            <person name="Wiebenga A."/>
            <person name="Kun R.S."/>
            <person name="Lubbers R.J."/>
            <person name="Makela M.R."/>
            <person name="Barry K."/>
            <person name="Chovatia M."/>
            <person name="Clum A."/>
            <person name="Daum C."/>
            <person name="Haridas S."/>
            <person name="He G."/>
            <person name="LaButti K."/>
            <person name="Lipzen A."/>
            <person name="Mondo S."/>
            <person name="Riley R."/>
            <person name="Salamov A."/>
            <person name="Simmons B.A."/>
            <person name="Magnuson J.K."/>
            <person name="Henrissat B."/>
            <person name="Mortensen U.H."/>
            <person name="Larsen T.O."/>
            <person name="Devries R.P."/>
            <person name="Grigoriev I.V."/>
            <person name="Machida M."/>
            <person name="Baker S.E."/>
            <person name="Andersen M.R."/>
        </authorList>
    </citation>
    <scope>NUCLEOTIDE SEQUENCE [LARGE SCALE GENOMIC DNA]</scope>
    <source>
        <strain evidence="2">IBT 14317</strain>
    </source>
</reference>
<protein>
    <submittedName>
        <fullName evidence="2">Uncharacterized protein</fullName>
    </submittedName>
</protein>
<gene>
    <name evidence="2" type="ORF">BDV23DRAFT_159400</name>
</gene>
<name>A0A5N7C3J1_PETAA</name>
<sequence>MEFYLAGSVRLTSYHSLGGEPEAQGRSLLGSAPNHDPSSLALPGKFANKSGTTTGFAPLALIPSGDCFCWQPLHIHLHDDWAFCRHA</sequence>